<accession>A0ABT3SYF0</accession>
<protein>
    <recommendedName>
        <fullName evidence="1">Transcription factor zinc-finger domain-containing protein</fullName>
    </recommendedName>
</protein>
<feature type="domain" description="Transcription factor zinc-finger" evidence="1">
    <location>
        <begin position="22"/>
        <end position="60"/>
    </location>
</feature>
<evidence type="ECO:0000313" key="3">
    <source>
        <dbReference type="Proteomes" id="UP001143307"/>
    </source>
</evidence>
<proteinExistence type="predicted"/>
<dbReference type="Pfam" id="PF13453">
    <property type="entry name" value="Zn_ribbon_TFIIB"/>
    <property type="match status" value="1"/>
</dbReference>
<dbReference type="EMBL" id="SHNP01000004">
    <property type="protein sequence ID" value="MCX2974342.1"/>
    <property type="molecule type" value="Genomic_DNA"/>
</dbReference>
<sequence length="147" mass="17081">MLCNTDMEIRNMEYTPEQHSLKCPKCQRGMNEVDHEGVTIDRCSNCHGLWFDADEAHQLKSLPESQALDTGDPKDGWKWDTRVEIDCPRCSKRMELTSDAKQKHIWYEVCHDHGMFMDAGEFADFKEENLLDWFRAVIKGDRSTVAP</sequence>
<dbReference type="Proteomes" id="UP001143307">
    <property type="component" value="Unassembled WGS sequence"/>
</dbReference>
<comment type="caution">
    <text evidence="2">The sequence shown here is derived from an EMBL/GenBank/DDBJ whole genome shotgun (WGS) entry which is preliminary data.</text>
</comment>
<dbReference type="InterPro" id="IPR027392">
    <property type="entry name" value="TF_Znf"/>
</dbReference>
<keyword evidence="3" id="KW-1185">Reference proteome</keyword>
<reference evidence="2" key="1">
    <citation type="submission" date="2019-02" db="EMBL/GenBank/DDBJ databases">
        <authorList>
            <person name="Li S.-H."/>
        </authorList>
    </citation>
    <scope>NUCLEOTIDE SEQUENCE</scope>
    <source>
        <strain evidence="2">IMCC8485</strain>
    </source>
</reference>
<name>A0ABT3SYF0_9GAMM</name>
<gene>
    <name evidence="2" type="ORF">EYC87_12180</name>
</gene>
<organism evidence="2 3">
    <name type="scientific">Candidatus Seongchinamella marina</name>
    <dbReference type="NCBI Taxonomy" id="2518990"/>
    <lineage>
        <taxon>Bacteria</taxon>
        <taxon>Pseudomonadati</taxon>
        <taxon>Pseudomonadota</taxon>
        <taxon>Gammaproteobacteria</taxon>
        <taxon>Cellvibrionales</taxon>
        <taxon>Halieaceae</taxon>
        <taxon>Seongchinamella</taxon>
    </lineage>
</organism>
<evidence type="ECO:0000259" key="1">
    <source>
        <dbReference type="Pfam" id="PF13453"/>
    </source>
</evidence>
<evidence type="ECO:0000313" key="2">
    <source>
        <dbReference type="EMBL" id="MCX2974342.1"/>
    </source>
</evidence>